<keyword evidence="2" id="KW-1185">Reference proteome</keyword>
<dbReference type="AlphaFoldDB" id="A0A5B0NMD6"/>
<protein>
    <submittedName>
        <fullName evidence="1">Uncharacterized protein</fullName>
    </submittedName>
</protein>
<evidence type="ECO:0000313" key="2">
    <source>
        <dbReference type="Proteomes" id="UP000324748"/>
    </source>
</evidence>
<proteinExistence type="predicted"/>
<organism evidence="1 2">
    <name type="scientific">Puccinia graminis f. sp. tritici</name>
    <dbReference type="NCBI Taxonomy" id="56615"/>
    <lineage>
        <taxon>Eukaryota</taxon>
        <taxon>Fungi</taxon>
        <taxon>Dikarya</taxon>
        <taxon>Basidiomycota</taxon>
        <taxon>Pucciniomycotina</taxon>
        <taxon>Pucciniomycetes</taxon>
        <taxon>Pucciniales</taxon>
        <taxon>Pucciniaceae</taxon>
        <taxon>Puccinia</taxon>
    </lineage>
</organism>
<evidence type="ECO:0000313" key="1">
    <source>
        <dbReference type="EMBL" id="KAA1089290.1"/>
    </source>
</evidence>
<name>A0A5B0NMD6_PUCGR</name>
<gene>
    <name evidence="1" type="ORF">PGT21_013075</name>
</gene>
<sequence>MAGRFKLTNPVHINKSFYSAKAGTVGLNRKGTDRFSPDHICSRWLEWNSAGAPSVELWMPSWLEICTCKSSWLNEGERNSGWSVKTNHRSTHNSWLRFFSHQLAQIHRAIANLSQVSGCGGRIWQRSAGQAVPEGNSPQGRLGPEVDKLRDAWVSFEETIKMLQSLEEAVLRRREILGSQRSSLEL</sequence>
<accession>A0A5B0NMD6</accession>
<comment type="caution">
    <text evidence="1">The sequence shown here is derived from an EMBL/GenBank/DDBJ whole genome shotgun (WGS) entry which is preliminary data.</text>
</comment>
<dbReference type="Proteomes" id="UP000324748">
    <property type="component" value="Unassembled WGS sequence"/>
</dbReference>
<reference evidence="1 2" key="1">
    <citation type="submission" date="2019-05" db="EMBL/GenBank/DDBJ databases">
        <title>Emergence of the Ug99 lineage of the wheat stem rust pathogen through somatic hybridization.</title>
        <authorList>
            <person name="Li F."/>
            <person name="Upadhyaya N.M."/>
            <person name="Sperschneider J."/>
            <person name="Matny O."/>
            <person name="Nguyen-Phuc H."/>
            <person name="Mago R."/>
            <person name="Raley C."/>
            <person name="Miller M.E."/>
            <person name="Silverstein K.A.T."/>
            <person name="Henningsen E."/>
            <person name="Hirsch C.D."/>
            <person name="Visser B."/>
            <person name="Pretorius Z.A."/>
            <person name="Steffenson B.J."/>
            <person name="Schwessinger B."/>
            <person name="Dodds P.N."/>
            <person name="Figueroa M."/>
        </authorList>
    </citation>
    <scope>NUCLEOTIDE SEQUENCE [LARGE SCALE GENOMIC DNA]</scope>
    <source>
        <strain evidence="1">21-0</strain>
    </source>
</reference>
<dbReference type="EMBL" id="VSWC01000093">
    <property type="protein sequence ID" value="KAA1089290.1"/>
    <property type="molecule type" value="Genomic_DNA"/>
</dbReference>